<dbReference type="PANTHER" id="PTHR47245">
    <property type="entry name" value="PEPTIDYLPROLYL ISOMERASE"/>
    <property type="match status" value="1"/>
</dbReference>
<evidence type="ECO:0000256" key="1">
    <source>
        <dbReference type="ARBA" id="ARBA00000971"/>
    </source>
</evidence>
<sequence length="275" mass="31119">MKVVLGVIFSGVLLAGCQEQGQTLAKVADKSVTQDEFSAYLAHKHIPADSEKRVSAALDDYLAREALAKAVEQSALLDNKLIAAELNEFRKQMLISRYFEKYLNNVVTEDALLNYYANNPEQFQTKRVNVAHILFRVRRGMTQPEIDALKTKVYEVYSKLQASETFADLAKAYSQDVLSAEKEGELGWIKEGAIDSEFSRIAFSLEEGKYSEPFRTPFGFHIVKQLKSPQIIKQPFEAVKGDIRYQLRAEAKQAEYDKLLKQVVVKKVATLNKVE</sequence>
<dbReference type="Pfam" id="PF00639">
    <property type="entry name" value="Rotamase"/>
    <property type="match status" value="1"/>
</dbReference>
<name>A0ABS5ZEX9_9GAMM</name>
<dbReference type="RefSeq" id="WP_215820857.1">
    <property type="nucleotide sequence ID" value="NZ_JAGSOY010000043.1"/>
</dbReference>
<accession>A0ABS5ZEX9</accession>
<dbReference type="PANTHER" id="PTHR47245:SF2">
    <property type="entry name" value="PEPTIDYL-PROLYL CIS-TRANS ISOMERASE HP_0175-RELATED"/>
    <property type="match status" value="1"/>
</dbReference>
<dbReference type="EC" id="5.2.1.8" evidence="3"/>
<evidence type="ECO:0000256" key="5">
    <source>
        <dbReference type="PROSITE-ProRule" id="PRU00278"/>
    </source>
</evidence>
<feature type="domain" description="PpiC" evidence="6">
    <location>
        <begin position="125"/>
        <end position="227"/>
    </location>
</feature>
<dbReference type="InterPro" id="IPR050245">
    <property type="entry name" value="PrsA_foldase"/>
</dbReference>
<protein>
    <recommendedName>
        <fullName evidence="3">peptidylprolyl isomerase</fullName>
        <ecNumber evidence="3">5.2.1.8</ecNumber>
    </recommendedName>
</protein>
<keyword evidence="8" id="KW-1185">Reference proteome</keyword>
<comment type="catalytic activity">
    <reaction evidence="1">
        <text>[protein]-peptidylproline (omega=180) = [protein]-peptidylproline (omega=0)</text>
        <dbReference type="Rhea" id="RHEA:16237"/>
        <dbReference type="Rhea" id="RHEA-COMP:10747"/>
        <dbReference type="Rhea" id="RHEA-COMP:10748"/>
        <dbReference type="ChEBI" id="CHEBI:83833"/>
        <dbReference type="ChEBI" id="CHEBI:83834"/>
        <dbReference type="EC" id="5.2.1.8"/>
    </reaction>
</comment>
<gene>
    <name evidence="7" type="ORF">KCG35_16290</name>
</gene>
<dbReference type="GO" id="GO:0003755">
    <property type="term" value="F:peptidyl-prolyl cis-trans isomerase activity"/>
    <property type="evidence" value="ECO:0007669"/>
    <property type="project" value="UniProtKB-EC"/>
</dbReference>
<dbReference type="InterPro" id="IPR027304">
    <property type="entry name" value="Trigger_fact/SurA_dom_sf"/>
</dbReference>
<evidence type="ECO:0000256" key="3">
    <source>
        <dbReference type="ARBA" id="ARBA00013194"/>
    </source>
</evidence>
<dbReference type="Proteomes" id="UP000690515">
    <property type="component" value="Unassembled WGS sequence"/>
</dbReference>
<dbReference type="Gene3D" id="3.10.50.40">
    <property type="match status" value="1"/>
</dbReference>
<dbReference type="InterPro" id="IPR000297">
    <property type="entry name" value="PPIase_PpiC"/>
</dbReference>
<dbReference type="PROSITE" id="PS50198">
    <property type="entry name" value="PPIC_PPIASE_2"/>
    <property type="match status" value="1"/>
</dbReference>
<evidence type="ECO:0000256" key="4">
    <source>
        <dbReference type="ARBA" id="ARBA00023110"/>
    </source>
</evidence>
<dbReference type="EMBL" id="JAGSOY010000043">
    <property type="protein sequence ID" value="MBU2712628.1"/>
    <property type="molecule type" value="Genomic_DNA"/>
</dbReference>
<evidence type="ECO:0000313" key="7">
    <source>
        <dbReference type="EMBL" id="MBU2712628.1"/>
    </source>
</evidence>
<reference evidence="7 8" key="1">
    <citation type="submission" date="2021-04" db="EMBL/GenBank/DDBJ databases">
        <authorList>
            <person name="Pira H."/>
            <person name="Risdian C."/>
            <person name="Wink J."/>
        </authorList>
    </citation>
    <scope>NUCLEOTIDE SEQUENCE [LARGE SCALE GENOMIC DNA]</scope>
    <source>
        <strain evidence="7 8">WH53</strain>
    </source>
</reference>
<proteinExistence type="inferred from homology"/>
<organism evidence="7 8">
    <name type="scientific">Zooshikella harenae</name>
    <dbReference type="NCBI Taxonomy" id="2827238"/>
    <lineage>
        <taxon>Bacteria</taxon>
        <taxon>Pseudomonadati</taxon>
        <taxon>Pseudomonadota</taxon>
        <taxon>Gammaproteobacteria</taxon>
        <taxon>Oceanospirillales</taxon>
        <taxon>Zooshikellaceae</taxon>
        <taxon>Zooshikella</taxon>
    </lineage>
</organism>
<evidence type="ECO:0000313" key="8">
    <source>
        <dbReference type="Proteomes" id="UP000690515"/>
    </source>
</evidence>
<keyword evidence="4 5" id="KW-0697">Rotamase</keyword>
<comment type="similarity">
    <text evidence="2">Belongs to the PpiC/parvulin rotamase family.</text>
</comment>
<dbReference type="PROSITE" id="PS51257">
    <property type="entry name" value="PROKAR_LIPOPROTEIN"/>
    <property type="match status" value="1"/>
</dbReference>
<evidence type="ECO:0000259" key="6">
    <source>
        <dbReference type="PROSITE" id="PS50198"/>
    </source>
</evidence>
<dbReference type="SUPFAM" id="SSF109998">
    <property type="entry name" value="Triger factor/SurA peptide-binding domain-like"/>
    <property type="match status" value="1"/>
</dbReference>
<keyword evidence="5 7" id="KW-0413">Isomerase</keyword>
<dbReference type="PROSITE" id="PS01096">
    <property type="entry name" value="PPIC_PPIASE_1"/>
    <property type="match status" value="1"/>
</dbReference>
<evidence type="ECO:0000256" key="2">
    <source>
        <dbReference type="ARBA" id="ARBA00007656"/>
    </source>
</evidence>
<dbReference type="InterPro" id="IPR023058">
    <property type="entry name" value="PPIase_PpiC_CS"/>
</dbReference>
<dbReference type="SUPFAM" id="SSF54534">
    <property type="entry name" value="FKBP-like"/>
    <property type="match status" value="1"/>
</dbReference>
<comment type="caution">
    <text evidence="7">The sequence shown here is derived from an EMBL/GenBank/DDBJ whole genome shotgun (WGS) entry which is preliminary data.</text>
</comment>
<dbReference type="InterPro" id="IPR046357">
    <property type="entry name" value="PPIase_dom_sf"/>
</dbReference>